<dbReference type="SMART" id="SM00109">
    <property type="entry name" value="C1"/>
    <property type="match status" value="1"/>
</dbReference>
<dbReference type="Pfam" id="PF07653">
    <property type="entry name" value="SH3_2"/>
    <property type="match status" value="1"/>
</dbReference>
<keyword evidence="2" id="KW-0479">Metal-binding</keyword>
<dbReference type="CDD" id="cd20824">
    <property type="entry name" value="C1_SpBZZ1-like"/>
    <property type="match status" value="1"/>
</dbReference>
<dbReference type="PROSITE" id="PS00479">
    <property type="entry name" value="ZF_DAG_PE_1"/>
    <property type="match status" value="1"/>
</dbReference>
<keyword evidence="3" id="KW-0862">Zinc</keyword>
<dbReference type="GO" id="GO:0030833">
    <property type="term" value="P:regulation of actin filament polymerization"/>
    <property type="evidence" value="ECO:0007669"/>
    <property type="project" value="TreeGrafter"/>
</dbReference>
<dbReference type="Gene3D" id="2.30.30.40">
    <property type="entry name" value="SH3 Domains"/>
    <property type="match status" value="2"/>
</dbReference>
<sequence length="995" mass="114517">MSFGTGFHDIKIIETCLNEGAQFLHEYREYLKDIFQVEKDYVKNNLSIISKYRARQEKRYTLSELTTSHRAWIVFLGNMEKKCDERIALLDKYNAEVVEPLKIIIAKEEDKKKKQISFYKKLSTFVERYCQENEKSSIKYHESCDAVMNSKKKSDKKQDKIDKSLNKSSDTDSIEKPNLTVSTTNINTCHLQTPSVPLSAIHSSIGNLNNNYLLNDDGDDDDVPNNVNDKKKMKKGKKILNPLIKMNNKKNFYLLSLKVANALKNKFYEEDTPYIFDELQSINEEMYQNFKEICSRQIEYEKELFNTFNEKNDEILRSLNSINVSKDSTIYLRCYSKEWTKPEPIPFIPTTHWEDKEELVVDSQTSVVLKNMVQKGNERMYKINLDINSKTSEYKKFEMICNSYDNNSNYSKGEIDIIKNKKMDIMENIIMATNIKLICEVQINEISKYLGNNGPKVERQHVFKPKKIINPTICDYCKEKLWGKAYTCQLCTFSCHIKCEIKVPLECNGVKTKRKSLRINCSQLSDGKHNISSPFIKTSKPFNGVNNITKIKEEDEENESGISDDERVKSELGETSEKALTKYTEKGEISKSALNKNLETPDDKITNPFSFNIKELLWYIDNNEFPSITADSLVDMPTISELIKKNSTIADDIEILQLRQQRHSLDSSSDSNELKNDNNNNKIRKSLTMNSIDNVIYNNISPSSSQYYNAHTGSSTVDSSDGFRNSLNGNNIGDNNIRNNEVDGNESISIIETNEISPSISNDIITEDENDITSNGISNDNSMENTSSDEIYEEVPMKEMNNLEIYKLNPDVRLNQISNNTSTYQFPKSKSLPMLYSSFDSDEEEEENEERKEKMAIERRNSYLREKFYLKNNINRPHDENFIKMIAMYDYQRQSDDELDLSSNEEVTLIIPDDGSGWAMVSSNKGCGLVPANYLMECAKVIKDYIPNENEPDKLQVKLGDVLLIIEKDNGSGYTRARIKDKEGLIPSTLIEPIS</sequence>
<reference evidence="10 11" key="1">
    <citation type="submission" date="2016-08" db="EMBL/GenBank/DDBJ databases">
        <title>A Parts List for Fungal Cellulosomes Revealed by Comparative Genomics.</title>
        <authorList>
            <consortium name="DOE Joint Genome Institute"/>
            <person name="Haitjema C.H."/>
            <person name="Gilmore S.P."/>
            <person name="Henske J.K."/>
            <person name="Solomon K.V."/>
            <person name="De Groot R."/>
            <person name="Kuo A."/>
            <person name="Mondo S.J."/>
            <person name="Salamov A.A."/>
            <person name="Labutti K."/>
            <person name="Zhao Z."/>
            <person name="Chiniquy J."/>
            <person name="Barry K."/>
            <person name="Brewer H.M."/>
            <person name="Purvine S.O."/>
            <person name="Wright A.T."/>
            <person name="Boxma B."/>
            <person name="Van Alen T."/>
            <person name="Hackstein J.H."/>
            <person name="Baker S.E."/>
            <person name="Grigoriev I.V."/>
            <person name="O'Malley M.A."/>
        </authorList>
    </citation>
    <scope>NUCLEOTIDE SEQUENCE [LARGE SCALE GENOMIC DNA]</scope>
    <source>
        <strain evidence="10 11">G1</strain>
    </source>
</reference>
<dbReference type="Proteomes" id="UP000193920">
    <property type="component" value="Unassembled WGS sequence"/>
</dbReference>
<feature type="domain" description="SH3" evidence="7">
    <location>
        <begin position="880"/>
        <end position="940"/>
    </location>
</feature>
<evidence type="ECO:0000259" key="7">
    <source>
        <dbReference type="PROSITE" id="PS50002"/>
    </source>
</evidence>
<evidence type="ECO:0000256" key="4">
    <source>
        <dbReference type="PROSITE-ProRule" id="PRU00192"/>
    </source>
</evidence>
<dbReference type="GO" id="GO:0046872">
    <property type="term" value="F:metal ion binding"/>
    <property type="evidence" value="ECO:0007669"/>
    <property type="project" value="UniProtKB-KW"/>
</dbReference>
<dbReference type="InterPro" id="IPR002219">
    <property type="entry name" value="PKC_DAG/PE"/>
</dbReference>
<gene>
    <name evidence="10" type="ORF">LY90DRAFT_703900</name>
</gene>
<feature type="domain" description="F-BAR" evidence="9">
    <location>
        <begin position="1"/>
        <end position="327"/>
    </location>
</feature>
<dbReference type="Gene3D" id="1.20.1270.60">
    <property type="entry name" value="Arfaptin homology (AH) domain/BAR domain"/>
    <property type="match status" value="1"/>
</dbReference>
<keyword evidence="11" id="KW-1185">Reference proteome</keyword>
<evidence type="ECO:0000256" key="3">
    <source>
        <dbReference type="ARBA" id="ARBA00022833"/>
    </source>
</evidence>
<evidence type="ECO:0000256" key="6">
    <source>
        <dbReference type="SAM" id="MobiDB-lite"/>
    </source>
</evidence>
<dbReference type="PANTHER" id="PTHR15735">
    <property type="entry name" value="FCH AND DOUBLE SH3 DOMAINS PROTEIN"/>
    <property type="match status" value="1"/>
</dbReference>
<dbReference type="InterPro" id="IPR001452">
    <property type="entry name" value="SH3_domain"/>
</dbReference>
<dbReference type="PROSITE" id="PS51741">
    <property type="entry name" value="F_BAR"/>
    <property type="match status" value="1"/>
</dbReference>
<dbReference type="Gene3D" id="3.30.60.20">
    <property type="match status" value="1"/>
</dbReference>
<accession>A0A1Y2C510</accession>
<dbReference type="SUPFAM" id="SSF103657">
    <property type="entry name" value="BAR/IMD domain-like"/>
    <property type="match status" value="1"/>
</dbReference>
<dbReference type="OrthoDB" id="8783038at2759"/>
<comment type="caution">
    <text evidence="10">The sequence shown here is derived from an EMBL/GenBank/DDBJ whole genome shotgun (WGS) entry which is preliminary data.</text>
</comment>
<feature type="domain" description="Phorbol-ester/DAG-type" evidence="8">
    <location>
        <begin position="460"/>
        <end position="507"/>
    </location>
</feature>
<dbReference type="Pfam" id="PF14604">
    <property type="entry name" value="SH3_9"/>
    <property type="match status" value="1"/>
</dbReference>
<evidence type="ECO:0000313" key="11">
    <source>
        <dbReference type="Proteomes" id="UP000193920"/>
    </source>
</evidence>
<dbReference type="EMBL" id="MCOG01000121">
    <property type="protein sequence ID" value="ORY42123.1"/>
    <property type="molecule type" value="Genomic_DNA"/>
</dbReference>
<dbReference type="InterPro" id="IPR027267">
    <property type="entry name" value="AH/BAR_dom_sf"/>
</dbReference>
<evidence type="ECO:0000259" key="8">
    <source>
        <dbReference type="PROSITE" id="PS50081"/>
    </source>
</evidence>
<evidence type="ECO:0000256" key="5">
    <source>
        <dbReference type="PROSITE-ProRule" id="PRU01077"/>
    </source>
</evidence>
<keyword evidence="5" id="KW-0175">Coiled coil</keyword>
<name>A0A1Y2C510_9FUNG</name>
<dbReference type="SMART" id="SM00326">
    <property type="entry name" value="SH3"/>
    <property type="match status" value="2"/>
</dbReference>
<feature type="region of interest" description="Disordered" evidence="6">
    <location>
        <begin position="149"/>
        <end position="177"/>
    </location>
</feature>
<dbReference type="AlphaFoldDB" id="A0A1Y2C510"/>
<dbReference type="InterPro" id="IPR036028">
    <property type="entry name" value="SH3-like_dom_sf"/>
</dbReference>
<dbReference type="InterPro" id="IPR046349">
    <property type="entry name" value="C1-like_sf"/>
</dbReference>
<evidence type="ECO:0008006" key="12">
    <source>
        <dbReference type="Google" id="ProtNLM"/>
    </source>
</evidence>
<evidence type="ECO:0000313" key="10">
    <source>
        <dbReference type="EMBL" id="ORY42123.1"/>
    </source>
</evidence>
<evidence type="ECO:0000256" key="1">
    <source>
        <dbReference type="ARBA" id="ARBA00022443"/>
    </source>
</evidence>
<dbReference type="PROSITE" id="PS50081">
    <property type="entry name" value="ZF_DAG_PE_2"/>
    <property type="match status" value="1"/>
</dbReference>
<organism evidence="10 11">
    <name type="scientific">Neocallimastix californiae</name>
    <dbReference type="NCBI Taxonomy" id="1754190"/>
    <lineage>
        <taxon>Eukaryota</taxon>
        <taxon>Fungi</taxon>
        <taxon>Fungi incertae sedis</taxon>
        <taxon>Chytridiomycota</taxon>
        <taxon>Chytridiomycota incertae sedis</taxon>
        <taxon>Neocallimastigomycetes</taxon>
        <taxon>Neocallimastigales</taxon>
        <taxon>Neocallimastigaceae</taxon>
        <taxon>Neocallimastix</taxon>
    </lineage>
</organism>
<dbReference type="SUPFAM" id="SSF50044">
    <property type="entry name" value="SH3-domain"/>
    <property type="match status" value="2"/>
</dbReference>
<dbReference type="InterPro" id="IPR031160">
    <property type="entry name" value="F_BAR_dom"/>
</dbReference>
<evidence type="ECO:0000259" key="9">
    <source>
        <dbReference type="PROSITE" id="PS51741"/>
    </source>
</evidence>
<dbReference type="STRING" id="1754190.A0A1Y2C510"/>
<dbReference type="PANTHER" id="PTHR15735:SF21">
    <property type="entry name" value="PROTEIN NERVOUS WRECK"/>
    <property type="match status" value="1"/>
</dbReference>
<evidence type="ECO:0000256" key="2">
    <source>
        <dbReference type="ARBA" id="ARBA00022723"/>
    </source>
</evidence>
<keyword evidence="1 4" id="KW-0728">SH3 domain</keyword>
<proteinExistence type="predicted"/>
<protein>
    <recommendedName>
        <fullName evidence="12">SH3 domain-containing protein</fullName>
    </recommendedName>
</protein>
<dbReference type="SUPFAM" id="SSF57889">
    <property type="entry name" value="Cysteine-rich domain"/>
    <property type="match status" value="1"/>
</dbReference>
<dbReference type="PROSITE" id="PS50002">
    <property type="entry name" value="SH3"/>
    <property type="match status" value="1"/>
</dbReference>
<dbReference type="Pfam" id="PF00130">
    <property type="entry name" value="C1_1"/>
    <property type="match status" value="1"/>
</dbReference>
<feature type="compositionally biased region" description="Basic and acidic residues" evidence="6">
    <location>
        <begin position="156"/>
        <end position="175"/>
    </location>
</feature>